<dbReference type="RefSeq" id="WP_311736627.1">
    <property type="nucleotide sequence ID" value="NZ_JACHVY010000002.1"/>
</dbReference>
<evidence type="ECO:0000256" key="3">
    <source>
        <dbReference type="ARBA" id="ARBA00023163"/>
    </source>
</evidence>
<gene>
    <name evidence="6" type="ORF">FHR75_002893</name>
</gene>
<dbReference type="Proteomes" id="UP000533269">
    <property type="component" value="Unassembled WGS sequence"/>
</dbReference>
<evidence type="ECO:0000259" key="5">
    <source>
        <dbReference type="Pfam" id="PF13404"/>
    </source>
</evidence>
<dbReference type="PANTHER" id="PTHR30154:SF34">
    <property type="entry name" value="TRANSCRIPTIONAL REGULATOR AZLB"/>
    <property type="match status" value="1"/>
</dbReference>
<evidence type="ECO:0000313" key="7">
    <source>
        <dbReference type="Proteomes" id="UP000533269"/>
    </source>
</evidence>
<feature type="domain" description="Transcription regulator AsnC/Lrp ligand binding" evidence="4">
    <location>
        <begin position="77"/>
        <end position="142"/>
    </location>
</feature>
<reference evidence="6 7" key="2">
    <citation type="submission" date="2020-08" db="EMBL/GenBank/DDBJ databases">
        <authorList>
            <person name="Partida-Martinez L."/>
            <person name="Huntemann M."/>
            <person name="Clum A."/>
            <person name="Wang J."/>
            <person name="Palaniappan K."/>
            <person name="Ritter S."/>
            <person name="Chen I.-M."/>
            <person name="Stamatis D."/>
            <person name="Reddy T."/>
            <person name="O'Malley R."/>
            <person name="Daum C."/>
            <person name="Shapiro N."/>
            <person name="Ivanova N."/>
            <person name="Kyrpides N."/>
            <person name="Woyke T."/>
        </authorList>
    </citation>
    <scope>NUCLEOTIDE SEQUENCE [LARGE SCALE GENOMIC DNA]</scope>
    <source>
        <strain evidence="6 7">AS2.23</strain>
    </source>
</reference>
<name>A0A7W4TN98_KINRA</name>
<feature type="domain" description="HTH asnC-type" evidence="5">
    <location>
        <begin position="7"/>
        <end position="47"/>
    </location>
</feature>
<dbReference type="EMBL" id="JACHVY010000002">
    <property type="protein sequence ID" value="MBB2902078.1"/>
    <property type="molecule type" value="Genomic_DNA"/>
</dbReference>
<accession>A0A7W4TN98</accession>
<dbReference type="SUPFAM" id="SSF46785">
    <property type="entry name" value="Winged helix' DNA-binding domain"/>
    <property type="match status" value="1"/>
</dbReference>
<proteinExistence type="predicted"/>
<dbReference type="InterPro" id="IPR019887">
    <property type="entry name" value="Tscrpt_reg_AsnC/Lrp_C"/>
</dbReference>
<evidence type="ECO:0000259" key="4">
    <source>
        <dbReference type="Pfam" id="PF01037"/>
    </source>
</evidence>
<protein>
    <submittedName>
        <fullName evidence="6">DNA-binding Lrp family transcriptional regulator</fullName>
    </submittedName>
</protein>
<dbReference type="InterPro" id="IPR036388">
    <property type="entry name" value="WH-like_DNA-bd_sf"/>
</dbReference>
<evidence type="ECO:0000313" key="6">
    <source>
        <dbReference type="EMBL" id="MBB2902078.1"/>
    </source>
</evidence>
<dbReference type="InterPro" id="IPR036390">
    <property type="entry name" value="WH_DNA-bd_sf"/>
</dbReference>
<dbReference type="Pfam" id="PF13404">
    <property type="entry name" value="HTH_AsnC-type"/>
    <property type="match status" value="1"/>
</dbReference>
<dbReference type="GO" id="GO:0043565">
    <property type="term" value="F:sequence-specific DNA binding"/>
    <property type="evidence" value="ECO:0007669"/>
    <property type="project" value="InterPro"/>
</dbReference>
<dbReference type="SMART" id="SM00344">
    <property type="entry name" value="HTH_ASNC"/>
    <property type="match status" value="1"/>
</dbReference>
<sequence length="168" mass="17682">MPTVDTLDALDARILLALDAAPDATVLALARELGVARNTVHARLLRMNAAGALGEFSRRLDPVALGYPLVAFLSVALSQASGPEAIAALREVPEVVEMHATTGDADLLMKVVARDTADLHRITTSLFSVPGVVRTSTSISLATELPPRHQALLHRAAAAALVRRGARV</sequence>
<keyword evidence="1" id="KW-0805">Transcription regulation</keyword>
<dbReference type="GO" id="GO:0005829">
    <property type="term" value="C:cytosol"/>
    <property type="evidence" value="ECO:0007669"/>
    <property type="project" value="TreeGrafter"/>
</dbReference>
<keyword evidence="3" id="KW-0804">Transcription</keyword>
<evidence type="ECO:0000256" key="1">
    <source>
        <dbReference type="ARBA" id="ARBA00023015"/>
    </source>
</evidence>
<dbReference type="SUPFAM" id="SSF54909">
    <property type="entry name" value="Dimeric alpha+beta barrel"/>
    <property type="match status" value="1"/>
</dbReference>
<dbReference type="Gene3D" id="3.30.70.920">
    <property type="match status" value="1"/>
</dbReference>
<dbReference type="PANTHER" id="PTHR30154">
    <property type="entry name" value="LEUCINE-RESPONSIVE REGULATORY PROTEIN"/>
    <property type="match status" value="1"/>
</dbReference>
<dbReference type="Gene3D" id="1.10.10.10">
    <property type="entry name" value="Winged helix-like DNA-binding domain superfamily/Winged helix DNA-binding domain"/>
    <property type="match status" value="1"/>
</dbReference>
<dbReference type="InterPro" id="IPR000485">
    <property type="entry name" value="AsnC-type_HTH_dom"/>
</dbReference>
<evidence type="ECO:0000256" key="2">
    <source>
        <dbReference type="ARBA" id="ARBA00023125"/>
    </source>
</evidence>
<dbReference type="InterPro" id="IPR011008">
    <property type="entry name" value="Dimeric_a/b-barrel"/>
</dbReference>
<organism evidence="6 7">
    <name type="scientific">Kineococcus radiotolerans</name>
    <dbReference type="NCBI Taxonomy" id="131568"/>
    <lineage>
        <taxon>Bacteria</taxon>
        <taxon>Bacillati</taxon>
        <taxon>Actinomycetota</taxon>
        <taxon>Actinomycetes</taxon>
        <taxon>Kineosporiales</taxon>
        <taxon>Kineosporiaceae</taxon>
        <taxon>Kineococcus</taxon>
    </lineage>
</organism>
<reference evidence="6 7" key="1">
    <citation type="submission" date="2020-08" db="EMBL/GenBank/DDBJ databases">
        <title>The Agave Microbiome: Exploring the role of microbial communities in plant adaptations to desert environments.</title>
        <authorList>
            <person name="Partida-Martinez L.P."/>
        </authorList>
    </citation>
    <scope>NUCLEOTIDE SEQUENCE [LARGE SCALE GENOMIC DNA]</scope>
    <source>
        <strain evidence="6 7">AS2.23</strain>
    </source>
</reference>
<dbReference type="InterPro" id="IPR019888">
    <property type="entry name" value="Tscrpt_reg_AsnC-like"/>
</dbReference>
<dbReference type="GO" id="GO:0043200">
    <property type="term" value="P:response to amino acid"/>
    <property type="evidence" value="ECO:0007669"/>
    <property type="project" value="TreeGrafter"/>
</dbReference>
<dbReference type="AlphaFoldDB" id="A0A7W4TN98"/>
<keyword evidence="2 6" id="KW-0238">DNA-binding</keyword>
<comment type="caution">
    <text evidence="6">The sequence shown here is derived from an EMBL/GenBank/DDBJ whole genome shotgun (WGS) entry which is preliminary data.</text>
</comment>
<dbReference type="Pfam" id="PF01037">
    <property type="entry name" value="AsnC_trans_reg"/>
    <property type="match status" value="1"/>
</dbReference>